<dbReference type="EMBL" id="VXPY01000095">
    <property type="protein sequence ID" value="MYD91451.1"/>
    <property type="molecule type" value="Genomic_DNA"/>
</dbReference>
<evidence type="ECO:0000256" key="3">
    <source>
        <dbReference type="ARBA" id="ARBA00012824"/>
    </source>
</evidence>
<dbReference type="SUPFAM" id="SSF56322">
    <property type="entry name" value="ADC synthase"/>
    <property type="match status" value="1"/>
</dbReference>
<dbReference type="AlphaFoldDB" id="A0A6B1DVU0"/>
<dbReference type="GO" id="GO:0008909">
    <property type="term" value="F:isochorismate synthase activity"/>
    <property type="evidence" value="ECO:0007669"/>
    <property type="project" value="UniProtKB-EC"/>
</dbReference>
<protein>
    <recommendedName>
        <fullName evidence="3">isochorismate synthase</fullName>
        <ecNumber evidence="3">5.4.4.2</ecNumber>
    </recommendedName>
    <alternativeName>
        <fullName evidence="5">Isochorismate mutase</fullName>
    </alternativeName>
</protein>
<comment type="catalytic activity">
    <reaction evidence="1">
        <text>chorismate = isochorismate</text>
        <dbReference type="Rhea" id="RHEA:18985"/>
        <dbReference type="ChEBI" id="CHEBI:29748"/>
        <dbReference type="ChEBI" id="CHEBI:29780"/>
        <dbReference type="EC" id="5.4.4.2"/>
    </reaction>
</comment>
<organism evidence="7">
    <name type="scientific">Caldilineaceae bacterium SB0662_bin_9</name>
    <dbReference type="NCBI Taxonomy" id="2605258"/>
    <lineage>
        <taxon>Bacteria</taxon>
        <taxon>Bacillati</taxon>
        <taxon>Chloroflexota</taxon>
        <taxon>Caldilineae</taxon>
        <taxon>Caldilineales</taxon>
        <taxon>Caldilineaceae</taxon>
    </lineage>
</organism>
<comment type="similarity">
    <text evidence="2">Belongs to the isochorismate synthase family.</text>
</comment>
<feature type="domain" description="Chorismate-utilising enzyme C-terminal" evidence="6">
    <location>
        <begin position="165"/>
        <end position="417"/>
    </location>
</feature>
<dbReference type="InterPro" id="IPR015890">
    <property type="entry name" value="Chorismate_C"/>
</dbReference>
<dbReference type="InterPro" id="IPR004561">
    <property type="entry name" value="IsoChor_synthase"/>
</dbReference>
<evidence type="ECO:0000256" key="2">
    <source>
        <dbReference type="ARBA" id="ARBA00005297"/>
    </source>
</evidence>
<accession>A0A6B1DVU0</accession>
<dbReference type="NCBIfam" id="TIGR00543">
    <property type="entry name" value="isochor_syn"/>
    <property type="match status" value="1"/>
</dbReference>
<dbReference type="InterPro" id="IPR005801">
    <property type="entry name" value="ADC_synthase"/>
</dbReference>
<evidence type="ECO:0000259" key="6">
    <source>
        <dbReference type="Pfam" id="PF00425"/>
    </source>
</evidence>
<evidence type="ECO:0000256" key="1">
    <source>
        <dbReference type="ARBA" id="ARBA00000799"/>
    </source>
</evidence>
<dbReference type="PANTHER" id="PTHR42839">
    <property type="entry name" value="ISOCHORISMATE SYNTHASE ENTC"/>
    <property type="match status" value="1"/>
</dbReference>
<dbReference type="EC" id="5.4.4.2" evidence="3"/>
<reference evidence="7" key="1">
    <citation type="submission" date="2019-09" db="EMBL/GenBank/DDBJ databases">
        <title>Characterisation of the sponge microbiome using genome-centric metagenomics.</title>
        <authorList>
            <person name="Engelberts J.P."/>
            <person name="Robbins S.J."/>
            <person name="De Goeij J.M."/>
            <person name="Aranda M."/>
            <person name="Bell S.C."/>
            <person name="Webster N.S."/>
        </authorList>
    </citation>
    <scope>NUCLEOTIDE SEQUENCE</scope>
    <source>
        <strain evidence="7">SB0662_bin_9</strain>
    </source>
</reference>
<proteinExistence type="inferred from homology"/>
<evidence type="ECO:0000256" key="4">
    <source>
        <dbReference type="ARBA" id="ARBA00023235"/>
    </source>
</evidence>
<gene>
    <name evidence="7" type="ORF">F4Y08_14155</name>
</gene>
<evidence type="ECO:0000313" key="7">
    <source>
        <dbReference type="EMBL" id="MYD91451.1"/>
    </source>
</evidence>
<dbReference type="PANTHER" id="PTHR42839:SF2">
    <property type="entry name" value="ISOCHORISMATE SYNTHASE ENTC"/>
    <property type="match status" value="1"/>
</dbReference>
<dbReference type="Gene3D" id="3.60.120.10">
    <property type="entry name" value="Anthranilate synthase"/>
    <property type="match status" value="1"/>
</dbReference>
<comment type="caution">
    <text evidence="7">The sequence shown here is derived from an EMBL/GenBank/DDBJ whole genome shotgun (WGS) entry which is preliminary data.</text>
</comment>
<dbReference type="Pfam" id="PF00425">
    <property type="entry name" value="Chorismate_bind"/>
    <property type="match status" value="1"/>
</dbReference>
<keyword evidence="4 7" id="KW-0413">Isomerase</keyword>
<name>A0A6B1DVU0_9CHLR</name>
<sequence>MVRALVPDAWQIQWFDPVARHALKGWGAAAVLRGDPADRFADIQRQAELLFGDAVCRGPGRGPCLAGGFSFSSGYLSDKVWQSFAPGCFVLPHFQHELVEDRERLTINVLVDAGVDTQEAVTHCCEILRDLDRDGANPRQVTPSRCAEVSTSTLHTVENPVTKLEWNCMVGKALDRIRGGQISKVALARMRELNFTQPPDTNRALACLAPHYSACYRFLFHQEDGSVFLGASPELLCALDGSRLHTMALAGTAPRHQTTEADGNARRELLSSNKNQHEHRIVVDNLLARLHEFKAIPDQDLHTGILSLHNVHHLHTQVSATPRAARHVLEWLEHLHPTAALGGDPTEQAMFLIDELESQPRGWYAAPFGVFDRFGHGTFCVGIRSAVIHKARAWLFAGAGIVAGSRPEPEWDETEWKFQPMHQALTAQS</sequence>
<evidence type="ECO:0000256" key="5">
    <source>
        <dbReference type="ARBA" id="ARBA00041564"/>
    </source>
</evidence>